<evidence type="ECO:0000313" key="2">
    <source>
        <dbReference type="Proteomes" id="UP001432039"/>
    </source>
</evidence>
<evidence type="ECO:0008006" key="3">
    <source>
        <dbReference type="Google" id="ProtNLM"/>
    </source>
</evidence>
<accession>A0ABZ1TH52</accession>
<dbReference type="RefSeq" id="WP_328962974.1">
    <property type="nucleotide sequence ID" value="NZ_CP108090.1"/>
</dbReference>
<organism evidence="1 2">
    <name type="scientific">Streptomyces virginiae</name>
    <name type="common">Streptomyces cinnamonensis</name>
    <dbReference type="NCBI Taxonomy" id="1961"/>
    <lineage>
        <taxon>Bacteria</taxon>
        <taxon>Bacillati</taxon>
        <taxon>Actinomycetota</taxon>
        <taxon>Actinomycetes</taxon>
        <taxon>Kitasatosporales</taxon>
        <taxon>Streptomycetaceae</taxon>
        <taxon>Streptomyces</taxon>
    </lineage>
</organism>
<proteinExistence type="predicted"/>
<reference evidence="1" key="1">
    <citation type="submission" date="2022-10" db="EMBL/GenBank/DDBJ databases">
        <title>The complete genomes of actinobacterial strains from the NBC collection.</title>
        <authorList>
            <person name="Joergensen T.S."/>
            <person name="Alvarez Arevalo M."/>
            <person name="Sterndorff E.B."/>
            <person name="Faurdal D."/>
            <person name="Vuksanovic O."/>
            <person name="Mourched A.-S."/>
            <person name="Charusanti P."/>
            <person name="Shaw S."/>
            <person name="Blin K."/>
            <person name="Weber T."/>
        </authorList>
    </citation>
    <scope>NUCLEOTIDE SEQUENCE</scope>
    <source>
        <strain evidence="1">NBC_00248</strain>
    </source>
</reference>
<keyword evidence="2" id="KW-1185">Reference proteome</keyword>
<dbReference type="Proteomes" id="UP001432039">
    <property type="component" value="Chromosome"/>
</dbReference>
<dbReference type="EMBL" id="CP108090">
    <property type="protein sequence ID" value="WUQ14157.1"/>
    <property type="molecule type" value="Genomic_DNA"/>
</dbReference>
<protein>
    <recommendedName>
        <fullName evidence="3">HK97 gp10 family phage protein</fullName>
    </recommendedName>
</protein>
<evidence type="ECO:0000313" key="1">
    <source>
        <dbReference type="EMBL" id="WUQ14157.1"/>
    </source>
</evidence>
<name>A0ABZ1TH52_STRVG</name>
<gene>
    <name evidence="1" type="ORF">OG517_23525</name>
</gene>
<sequence>MASGGPPFDVTVTHEGLDTLARALRAEADGKQLRKELAKNLRDALKPGAVQAKSAIMAMSSSGPGTAPALRSAIAKKIRPEVKLGGNWSGARIKAFKTRNVRGFVNAPKRTNRPRGWRHLVYGRPDSWVTQYGVDHWFDYALIYDTPRYKAAVHEAMEAMARRIAERVE</sequence>